<proteinExistence type="inferred from homology"/>
<dbReference type="OrthoDB" id="272646at2"/>
<dbReference type="FunFam" id="3.40.50.720:FF:000084">
    <property type="entry name" value="Short-chain dehydrogenase reductase"/>
    <property type="match status" value="1"/>
</dbReference>
<dbReference type="CDD" id="cd05233">
    <property type="entry name" value="SDR_c"/>
    <property type="match status" value="1"/>
</dbReference>
<dbReference type="GO" id="GO:0016491">
    <property type="term" value="F:oxidoreductase activity"/>
    <property type="evidence" value="ECO:0007669"/>
    <property type="project" value="UniProtKB-KW"/>
</dbReference>
<gene>
    <name evidence="4" type="ORF">FA014_07910</name>
</gene>
<evidence type="ECO:0000313" key="4">
    <source>
        <dbReference type="EMBL" id="TKR24079.1"/>
    </source>
</evidence>
<dbReference type="Proteomes" id="UP000308121">
    <property type="component" value="Unassembled WGS sequence"/>
</dbReference>
<dbReference type="AlphaFoldDB" id="A0A7Z8NQD6"/>
<dbReference type="InterPro" id="IPR036291">
    <property type="entry name" value="NAD(P)-bd_dom_sf"/>
</dbReference>
<dbReference type="InterPro" id="IPR002347">
    <property type="entry name" value="SDR_fam"/>
</dbReference>
<organism evidence="4 5">
    <name type="scientific">Cellulomonas hominis</name>
    <dbReference type="NCBI Taxonomy" id="156981"/>
    <lineage>
        <taxon>Bacteria</taxon>
        <taxon>Bacillati</taxon>
        <taxon>Actinomycetota</taxon>
        <taxon>Actinomycetes</taxon>
        <taxon>Micrococcales</taxon>
        <taxon>Cellulomonadaceae</taxon>
        <taxon>Cellulomonas</taxon>
    </lineage>
</organism>
<evidence type="ECO:0000256" key="2">
    <source>
        <dbReference type="ARBA" id="ARBA00023002"/>
    </source>
</evidence>
<protein>
    <submittedName>
        <fullName evidence="4">SDR family oxidoreductase</fullName>
    </submittedName>
</protein>
<evidence type="ECO:0000313" key="5">
    <source>
        <dbReference type="Proteomes" id="UP000308121"/>
    </source>
</evidence>
<reference evidence="4 5" key="1">
    <citation type="submission" date="2019-05" db="EMBL/GenBank/DDBJ databases">
        <title>Genome sequence of Cellulomonas hominis strain CS1.</title>
        <authorList>
            <person name="Belmont J."/>
            <person name="Maclea K.S."/>
        </authorList>
    </citation>
    <scope>NUCLEOTIDE SEQUENCE [LARGE SCALE GENOMIC DNA]</scope>
    <source>
        <strain evidence="4 5">CS1</strain>
    </source>
</reference>
<evidence type="ECO:0000256" key="1">
    <source>
        <dbReference type="ARBA" id="ARBA00006484"/>
    </source>
</evidence>
<dbReference type="Pfam" id="PF13561">
    <property type="entry name" value="adh_short_C2"/>
    <property type="match status" value="1"/>
</dbReference>
<accession>A0A7Z8NQD6</accession>
<evidence type="ECO:0000256" key="3">
    <source>
        <dbReference type="SAM" id="MobiDB-lite"/>
    </source>
</evidence>
<feature type="region of interest" description="Disordered" evidence="3">
    <location>
        <begin position="1"/>
        <end position="20"/>
    </location>
</feature>
<keyword evidence="2" id="KW-0560">Oxidoreductase</keyword>
<dbReference type="RefSeq" id="WP_154729150.1">
    <property type="nucleotide sequence ID" value="NZ_SZYE01000045.1"/>
</dbReference>
<dbReference type="PRINTS" id="PR00081">
    <property type="entry name" value="GDHRDH"/>
</dbReference>
<dbReference type="PANTHER" id="PTHR43639">
    <property type="entry name" value="OXIDOREDUCTASE, SHORT-CHAIN DEHYDROGENASE/REDUCTASE FAMILY (AFU_ORTHOLOGUE AFUA_5G02870)"/>
    <property type="match status" value="1"/>
</dbReference>
<dbReference type="EMBL" id="SZYE01000045">
    <property type="protein sequence ID" value="TKR24079.1"/>
    <property type="molecule type" value="Genomic_DNA"/>
</dbReference>
<dbReference type="SUPFAM" id="SSF51735">
    <property type="entry name" value="NAD(P)-binding Rossmann-fold domains"/>
    <property type="match status" value="1"/>
</dbReference>
<name>A0A7Z8NQD6_9CELL</name>
<comment type="similarity">
    <text evidence="1">Belongs to the short-chain dehydrogenases/reductases (SDR) family.</text>
</comment>
<sequence length="282" mass="28263">MTAPAAPSAPRPTAPPGRSVVVTGSSSGIGRAIAHRLAADGWSVVVVGRDAGRVDAVVAEVAAAGGTAAGCVGDVAERALHRRLLATALGLAPLGGWVNCAGTTVRNGLTELSEEVTLDMVRGNQLGSLWGCETAVAHWVAEGRGGSVVSMSSVHGRAAYPEHTVYEMTKAAVEALTRSVAVTYAARGIRANAVAPGAVRSPALEASFGRAPDPAAAEAFLARRSPALRIAEPAEVAAVVAFLLSDDASYVSGQTIAIDGGWTAALGADPEDAGARRSGVGA</sequence>
<comment type="caution">
    <text evidence="4">The sequence shown here is derived from an EMBL/GenBank/DDBJ whole genome shotgun (WGS) entry which is preliminary data.</text>
</comment>
<dbReference type="Gene3D" id="3.40.50.720">
    <property type="entry name" value="NAD(P)-binding Rossmann-like Domain"/>
    <property type="match status" value="1"/>
</dbReference>
<dbReference type="PANTHER" id="PTHR43639:SF1">
    <property type="entry name" value="SHORT-CHAIN DEHYDROGENASE_REDUCTASE FAMILY PROTEIN"/>
    <property type="match status" value="1"/>
</dbReference>